<evidence type="ECO:0000256" key="4">
    <source>
        <dbReference type="ARBA" id="ARBA00022989"/>
    </source>
</evidence>
<keyword evidence="4 6" id="KW-1133">Transmembrane helix</keyword>
<dbReference type="PANTHER" id="PTHR34857">
    <property type="entry name" value="SLL0384 PROTEIN"/>
    <property type="match status" value="1"/>
</dbReference>
<keyword evidence="2" id="KW-1003">Cell membrane</keyword>
<dbReference type="Pfam" id="PF02361">
    <property type="entry name" value="CbiQ"/>
    <property type="match status" value="1"/>
</dbReference>
<feature type="transmembrane region" description="Helical" evidence="6">
    <location>
        <begin position="246"/>
        <end position="263"/>
    </location>
</feature>
<dbReference type="Proteomes" id="UP000633619">
    <property type="component" value="Unassembled WGS sequence"/>
</dbReference>
<evidence type="ECO:0000313" key="8">
    <source>
        <dbReference type="Proteomes" id="UP000633619"/>
    </source>
</evidence>
<feature type="transmembrane region" description="Helical" evidence="6">
    <location>
        <begin position="64"/>
        <end position="86"/>
    </location>
</feature>
<dbReference type="PANTHER" id="PTHR34857:SF2">
    <property type="entry name" value="SLL0384 PROTEIN"/>
    <property type="match status" value="1"/>
</dbReference>
<accession>A0A8I1AD54</accession>
<dbReference type="InterPro" id="IPR051611">
    <property type="entry name" value="ECF_transporter_component"/>
</dbReference>
<keyword evidence="8" id="KW-1185">Reference proteome</keyword>
<dbReference type="CDD" id="cd16914">
    <property type="entry name" value="EcfT"/>
    <property type="match status" value="1"/>
</dbReference>
<evidence type="ECO:0000256" key="5">
    <source>
        <dbReference type="ARBA" id="ARBA00023136"/>
    </source>
</evidence>
<feature type="transmembrane region" description="Helical" evidence="6">
    <location>
        <begin position="106"/>
        <end position="128"/>
    </location>
</feature>
<protein>
    <submittedName>
        <fullName evidence="7">Energy-coupling factor transporter transmembrane protein EcfT</fullName>
    </submittedName>
</protein>
<comment type="subcellular location">
    <subcellularLocation>
        <location evidence="1">Membrane</location>
        <topology evidence="1">Multi-pass membrane protein</topology>
    </subcellularLocation>
</comment>
<dbReference type="RefSeq" id="WP_181732428.1">
    <property type="nucleotide sequence ID" value="NZ_JACEIR010000007.1"/>
</dbReference>
<evidence type="ECO:0000256" key="3">
    <source>
        <dbReference type="ARBA" id="ARBA00022692"/>
    </source>
</evidence>
<keyword evidence="3 6" id="KW-0812">Transmembrane</keyword>
<gene>
    <name evidence="7" type="ORF">I8U20_10145</name>
</gene>
<reference evidence="7 8" key="1">
    <citation type="submission" date="2020-12" db="EMBL/GenBank/DDBJ databases">
        <title>WGS of Thermoactinomyces spp.</title>
        <authorList>
            <person name="Cheng K."/>
        </authorList>
    </citation>
    <scope>NUCLEOTIDE SEQUENCE [LARGE SCALE GENOMIC DNA]</scope>
    <source>
        <strain evidence="8">CICC 10671\DSM 43846</strain>
    </source>
</reference>
<sequence length="264" mass="29981">MKGFVVGSYLPGNSFVHRLDPRAKLGFVFVFMLYVFFLKAVLPSTLFLLFTLAAVRAARIPYKLFFSALKPVLWIILLSSFLHLWMNKGGDVVFSFSFITVYEEGIRQAGMIAIRLSLLVAIASLLTFTTSPMDLTDGIEKILSPFKKFGVPAHELALMMSIALRFIPTLWEETEKIRKAQMARGVDFEAGNLLTRLKKYFPILIPLFVSSFRRAEDLALAMEARCYRGAEGRTKWRRLQLTPRDGWLVAVLILLGGIVWMFGR</sequence>
<dbReference type="EMBL" id="JAECVW010000005">
    <property type="protein sequence ID" value="MBH8595691.1"/>
    <property type="molecule type" value="Genomic_DNA"/>
</dbReference>
<feature type="transmembrane region" description="Helical" evidence="6">
    <location>
        <begin position="25"/>
        <end position="52"/>
    </location>
</feature>
<proteinExistence type="predicted"/>
<evidence type="ECO:0000256" key="6">
    <source>
        <dbReference type="SAM" id="Phobius"/>
    </source>
</evidence>
<evidence type="ECO:0000313" key="7">
    <source>
        <dbReference type="EMBL" id="MBH8595691.1"/>
    </source>
</evidence>
<dbReference type="GO" id="GO:0005886">
    <property type="term" value="C:plasma membrane"/>
    <property type="evidence" value="ECO:0007669"/>
    <property type="project" value="UniProtKB-ARBA"/>
</dbReference>
<dbReference type="AlphaFoldDB" id="A0A8I1AD54"/>
<evidence type="ECO:0000256" key="2">
    <source>
        <dbReference type="ARBA" id="ARBA00022475"/>
    </source>
</evidence>
<evidence type="ECO:0000256" key="1">
    <source>
        <dbReference type="ARBA" id="ARBA00004141"/>
    </source>
</evidence>
<comment type="caution">
    <text evidence="7">The sequence shown here is derived from an EMBL/GenBank/DDBJ whole genome shotgun (WGS) entry which is preliminary data.</text>
</comment>
<name>A0A8I1AD54_THEIN</name>
<dbReference type="InterPro" id="IPR003339">
    <property type="entry name" value="ABC/ECF_trnsptr_transmembrane"/>
</dbReference>
<keyword evidence="5 6" id="KW-0472">Membrane</keyword>
<organism evidence="7 8">
    <name type="scientific">Thermoactinomyces intermedius</name>
    <dbReference type="NCBI Taxonomy" id="2024"/>
    <lineage>
        <taxon>Bacteria</taxon>
        <taxon>Bacillati</taxon>
        <taxon>Bacillota</taxon>
        <taxon>Bacilli</taxon>
        <taxon>Bacillales</taxon>
        <taxon>Thermoactinomycetaceae</taxon>
        <taxon>Thermoactinomyces</taxon>
    </lineage>
</organism>